<dbReference type="EMBL" id="CACVBM020001103">
    <property type="protein sequence ID" value="CAA7031147.1"/>
    <property type="molecule type" value="Genomic_DNA"/>
</dbReference>
<accession>A0A6D2ITJ5</accession>
<evidence type="ECO:0000313" key="2">
    <source>
        <dbReference type="Proteomes" id="UP000467841"/>
    </source>
</evidence>
<dbReference type="AlphaFoldDB" id="A0A6D2ITJ5"/>
<protein>
    <submittedName>
        <fullName evidence="1">Uncharacterized protein</fullName>
    </submittedName>
</protein>
<organism evidence="1 2">
    <name type="scientific">Microthlaspi erraticum</name>
    <dbReference type="NCBI Taxonomy" id="1685480"/>
    <lineage>
        <taxon>Eukaryota</taxon>
        <taxon>Viridiplantae</taxon>
        <taxon>Streptophyta</taxon>
        <taxon>Embryophyta</taxon>
        <taxon>Tracheophyta</taxon>
        <taxon>Spermatophyta</taxon>
        <taxon>Magnoliopsida</taxon>
        <taxon>eudicotyledons</taxon>
        <taxon>Gunneridae</taxon>
        <taxon>Pentapetalae</taxon>
        <taxon>rosids</taxon>
        <taxon>malvids</taxon>
        <taxon>Brassicales</taxon>
        <taxon>Brassicaceae</taxon>
        <taxon>Coluteocarpeae</taxon>
        <taxon>Microthlaspi</taxon>
    </lineage>
</organism>
<sequence length="111" mass="12245">MDLRIDLVDTKVHSFEFLSRSSAETCGASCGPVGRCGSGIQRFLVVFSCQDLVLFLGLFLLCLHCLEIVGQWLNEILHEFAELVVRRGFLRAAVTEEGFLHSSVMAIVAAK</sequence>
<reference evidence="1" key="1">
    <citation type="submission" date="2020-01" db="EMBL/GenBank/DDBJ databases">
        <authorList>
            <person name="Mishra B."/>
        </authorList>
    </citation>
    <scope>NUCLEOTIDE SEQUENCE [LARGE SCALE GENOMIC DNA]</scope>
</reference>
<proteinExistence type="predicted"/>
<evidence type="ECO:0000313" key="1">
    <source>
        <dbReference type="EMBL" id="CAA7031147.1"/>
    </source>
</evidence>
<gene>
    <name evidence="1" type="ORF">MERR_LOCUS18382</name>
</gene>
<keyword evidence="2" id="KW-1185">Reference proteome</keyword>
<comment type="caution">
    <text evidence="1">The sequence shown here is derived from an EMBL/GenBank/DDBJ whole genome shotgun (WGS) entry which is preliminary data.</text>
</comment>
<dbReference type="Proteomes" id="UP000467841">
    <property type="component" value="Unassembled WGS sequence"/>
</dbReference>
<name>A0A6D2ITJ5_9BRAS</name>